<comment type="similarity">
    <text evidence="2 7">Belongs to the MscS (TC 1.A.23) family.</text>
</comment>
<protein>
    <recommendedName>
        <fullName evidence="7">Small-conductance mechanosensitive channel</fullName>
    </recommendedName>
</protein>
<feature type="transmembrane region" description="Helical" evidence="7">
    <location>
        <begin position="20"/>
        <end position="39"/>
    </location>
</feature>
<feature type="domain" description="Mechanosensitive ion channel MscS" evidence="8">
    <location>
        <begin position="109"/>
        <end position="174"/>
    </location>
</feature>
<sequence>MKDDLQQMGELYTLVAEFLVTYSFQLLGALIIFLAGWYLSGKLAQLVQRLCEARNIDVTLSRFIGSTVKIIVLAMVAIMALGQLGISVTPFVAAIGALTFGLSLAAQGLVSNYGAGVNIIIGRPFVVGDTISVCGVSGQVTDVRLGQTQLINEDRVTITIPNKHIIGEILHNSNAHTLVEAQVGVAYDADINRAIEAITQAIVTTVGTEADTEAEGNRAPVVGIESFGDSSVDIGYRYKVETPKLFATKYAVNKAVFEGLKQAGIEIPFPQREVRISQSASA</sequence>
<comment type="subunit">
    <text evidence="7">Homoheptamer.</text>
</comment>
<dbReference type="InterPro" id="IPR045275">
    <property type="entry name" value="MscS_archaea/bacteria_type"/>
</dbReference>
<keyword evidence="4 7" id="KW-0812">Transmembrane</keyword>
<dbReference type="SUPFAM" id="SSF82861">
    <property type="entry name" value="Mechanosensitive channel protein MscS (YggB), transmembrane region"/>
    <property type="match status" value="1"/>
</dbReference>
<evidence type="ECO:0000256" key="7">
    <source>
        <dbReference type="RuleBase" id="RU369025"/>
    </source>
</evidence>
<feature type="domain" description="Mechanosensitive ion channel MscS C-terminal" evidence="9">
    <location>
        <begin position="179"/>
        <end position="267"/>
    </location>
</feature>
<evidence type="ECO:0000256" key="6">
    <source>
        <dbReference type="ARBA" id="ARBA00023136"/>
    </source>
</evidence>
<evidence type="ECO:0000256" key="3">
    <source>
        <dbReference type="ARBA" id="ARBA00022475"/>
    </source>
</evidence>
<dbReference type="RefSeq" id="WP_343049182.1">
    <property type="nucleotide sequence ID" value="NZ_JACHXZ010000004.1"/>
</dbReference>
<dbReference type="Pfam" id="PF21088">
    <property type="entry name" value="MS_channel_1st"/>
    <property type="match status" value="1"/>
</dbReference>
<comment type="function">
    <text evidence="7">Mechanosensitive channel that participates in the regulation of osmotic pressure changes within the cell, opening in response to stretch forces in the membrane lipid bilayer, without the need for other proteins. Contributes to normal resistance to hypoosmotic shock. Forms an ion channel of 1.0 nanosiemens conductance with a slight preference for anions.</text>
</comment>
<keyword evidence="7" id="KW-0813">Transport</keyword>
<evidence type="ECO:0000259" key="9">
    <source>
        <dbReference type="Pfam" id="PF21082"/>
    </source>
</evidence>
<dbReference type="Gene3D" id="1.10.287.1260">
    <property type="match status" value="1"/>
</dbReference>
<dbReference type="PANTHER" id="PTHR30221:SF1">
    <property type="entry name" value="SMALL-CONDUCTANCE MECHANOSENSITIVE CHANNEL"/>
    <property type="match status" value="1"/>
</dbReference>
<gene>
    <name evidence="11" type="ORF">FHS30_002934</name>
</gene>
<comment type="caution">
    <text evidence="7">Lacks conserved residue(s) required for the propagation of feature annotation.</text>
</comment>
<evidence type="ECO:0000256" key="4">
    <source>
        <dbReference type="ARBA" id="ARBA00022692"/>
    </source>
</evidence>
<evidence type="ECO:0000256" key="1">
    <source>
        <dbReference type="ARBA" id="ARBA00004651"/>
    </source>
</evidence>
<dbReference type="GO" id="GO:0005886">
    <property type="term" value="C:plasma membrane"/>
    <property type="evidence" value="ECO:0007669"/>
    <property type="project" value="UniProtKB-SubCell"/>
</dbReference>
<keyword evidence="3" id="KW-1003">Cell membrane</keyword>
<evidence type="ECO:0000313" key="12">
    <source>
        <dbReference type="Proteomes" id="UP000559987"/>
    </source>
</evidence>
<dbReference type="Pfam" id="PF00924">
    <property type="entry name" value="MS_channel_2nd"/>
    <property type="match status" value="1"/>
</dbReference>
<feature type="transmembrane region" description="Helical" evidence="7">
    <location>
        <begin position="60"/>
        <end position="82"/>
    </location>
</feature>
<dbReference type="Proteomes" id="UP000559987">
    <property type="component" value="Unassembled WGS sequence"/>
</dbReference>
<evidence type="ECO:0000259" key="8">
    <source>
        <dbReference type="Pfam" id="PF00924"/>
    </source>
</evidence>
<feature type="domain" description="Mechanosensitive ion channel transmembrane helices 2/3" evidence="10">
    <location>
        <begin position="68"/>
        <end position="107"/>
    </location>
</feature>
<accession>A0A839USP2</accession>
<proteinExistence type="inferred from homology"/>
<comment type="subcellular location">
    <subcellularLocation>
        <location evidence="7">Cell inner membrane</location>
        <topology evidence="7">Multi-pass membrane protein</topology>
    </subcellularLocation>
    <subcellularLocation>
        <location evidence="1">Cell membrane</location>
        <topology evidence="1">Multi-pass membrane protein</topology>
    </subcellularLocation>
</comment>
<dbReference type="InterPro" id="IPR049142">
    <property type="entry name" value="MS_channel_1st"/>
</dbReference>
<evidence type="ECO:0000256" key="2">
    <source>
        <dbReference type="ARBA" id="ARBA00008017"/>
    </source>
</evidence>
<evidence type="ECO:0000256" key="5">
    <source>
        <dbReference type="ARBA" id="ARBA00022989"/>
    </source>
</evidence>
<dbReference type="InterPro" id="IPR011066">
    <property type="entry name" value="MscS_channel_C_sf"/>
</dbReference>
<dbReference type="Gene3D" id="3.30.70.100">
    <property type="match status" value="1"/>
</dbReference>
<keyword evidence="7" id="KW-0997">Cell inner membrane</keyword>
<keyword evidence="7" id="KW-0406">Ion transport</keyword>
<dbReference type="InterPro" id="IPR010920">
    <property type="entry name" value="LSM_dom_sf"/>
</dbReference>
<dbReference type="InterPro" id="IPR008910">
    <property type="entry name" value="MSC_TM_helix"/>
</dbReference>
<evidence type="ECO:0000313" key="11">
    <source>
        <dbReference type="EMBL" id="MBB3169721.1"/>
    </source>
</evidence>
<comment type="caution">
    <text evidence="11">The sequence shown here is derived from an EMBL/GenBank/DDBJ whole genome shotgun (WGS) entry which is preliminary data.</text>
</comment>
<dbReference type="InterPro" id="IPR023408">
    <property type="entry name" value="MscS_beta-dom_sf"/>
</dbReference>
<dbReference type="SUPFAM" id="SSF50182">
    <property type="entry name" value="Sm-like ribonucleoproteins"/>
    <property type="match status" value="1"/>
</dbReference>
<dbReference type="AlphaFoldDB" id="A0A839USP2"/>
<dbReference type="GO" id="GO:0008381">
    <property type="term" value="F:mechanosensitive monoatomic ion channel activity"/>
    <property type="evidence" value="ECO:0007669"/>
    <property type="project" value="InterPro"/>
</dbReference>
<keyword evidence="5 7" id="KW-1133">Transmembrane helix</keyword>
<keyword evidence="7" id="KW-0407">Ion channel</keyword>
<dbReference type="PANTHER" id="PTHR30221">
    <property type="entry name" value="SMALL-CONDUCTANCE MECHANOSENSITIVE CHANNEL"/>
    <property type="match status" value="1"/>
</dbReference>
<dbReference type="EMBL" id="JACHXZ010000004">
    <property type="protein sequence ID" value="MBB3169721.1"/>
    <property type="molecule type" value="Genomic_DNA"/>
</dbReference>
<dbReference type="SUPFAM" id="SSF82689">
    <property type="entry name" value="Mechanosensitive channel protein MscS (YggB), C-terminal domain"/>
    <property type="match status" value="1"/>
</dbReference>
<evidence type="ECO:0000259" key="10">
    <source>
        <dbReference type="Pfam" id="PF21088"/>
    </source>
</evidence>
<reference evidence="11 12" key="1">
    <citation type="submission" date="2020-08" db="EMBL/GenBank/DDBJ databases">
        <title>Genomic Encyclopedia of Type Strains, Phase III (KMG-III): the genomes of soil and plant-associated and newly described type strains.</title>
        <authorList>
            <person name="Whitman W."/>
        </authorList>
    </citation>
    <scope>NUCLEOTIDE SEQUENCE [LARGE SCALE GENOMIC DNA]</scope>
    <source>
        <strain evidence="11 12">CECT 8571</strain>
    </source>
</reference>
<keyword evidence="12" id="KW-1185">Reference proteome</keyword>
<keyword evidence="6 7" id="KW-0472">Membrane</keyword>
<dbReference type="Pfam" id="PF21082">
    <property type="entry name" value="MS_channel_3rd"/>
    <property type="match status" value="1"/>
</dbReference>
<dbReference type="InterPro" id="IPR049278">
    <property type="entry name" value="MS_channel_C"/>
</dbReference>
<dbReference type="InterPro" id="IPR006685">
    <property type="entry name" value="MscS_channel_2nd"/>
</dbReference>
<dbReference type="Pfam" id="PF05552">
    <property type="entry name" value="MS_channel_1st_1"/>
    <property type="match status" value="1"/>
</dbReference>
<dbReference type="InterPro" id="IPR011014">
    <property type="entry name" value="MscS_channel_TM-2"/>
</dbReference>
<name>A0A839USP2_9GAMM</name>
<feature type="transmembrane region" description="Helical" evidence="7">
    <location>
        <begin position="88"/>
        <end position="110"/>
    </location>
</feature>
<dbReference type="Gene3D" id="2.30.30.60">
    <property type="match status" value="1"/>
</dbReference>
<organism evidence="11 12">
    <name type="scientific">Simiduia aestuariiviva</name>
    <dbReference type="NCBI Taxonomy" id="1510459"/>
    <lineage>
        <taxon>Bacteria</taxon>
        <taxon>Pseudomonadati</taxon>
        <taxon>Pseudomonadota</taxon>
        <taxon>Gammaproteobacteria</taxon>
        <taxon>Cellvibrionales</taxon>
        <taxon>Cellvibrionaceae</taxon>
        <taxon>Simiduia</taxon>
    </lineage>
</organism>